<keyword evidence="1 3" id="KW-0646">Protease inhibitor</keyword>
<keyword evidence="6" id="KW-1185">Reference proteome</keyword>
<dbReference type="SUPFAM" id="SSF54403">
    <property type="entry name" value="Cystatin/monellin"/>
    <property type="match status" value="1"/>
</dbReference>
<reference evidence="5 6" key="1">
    <citation type="submission" date="2019-01" db="EMBL/GenBank/DDBJ databases">
        <title>Sequencing of cultivated peanut Arachis hypogaea provides insights into genome evolution and oil improvement.</title>
        <authorList>
            <person name="Chen X."/>
        </authorList>
    </citation>
    <scope>NUCLEOTIDE SEQUENCE [LARGE SCALE GENOMIC DNA]</scope>
    <source>
        <strain evidence="6">cv. Fuhuasheng</strain>
        <tissue evidence="5">Leaves</tissue>
    </source>
</reference>
<evidence type="ECO:0000313" key="6">
    <source>
        <dbReference type="Proteomes" id="UP000289738"/>
    </source>
</evidence>
<evidence type="ECO:0000256" key="2">
    <source>
        <dbReference type="ARBA" id="ARBA00022704"/>
    </source>
</evidence>
<evidence type="ECO:0000259" key="4">
    <source>
        <dbReference type="SMART" id="SM00043"/>
    </source>
</evidence>
<dbReference type="STRING" id="3818.A0A444YE66"/>
<dbReference type="EMBL" id="SDMP01000017">
    <property type="protein sequence ID" value="RYR00223.1"/>
    <property type="molecule type" value="Genomic_DNA"/>
</dbReference>
<dbReference type="InterPro" id="IPR000010">
    <property type="entry name" value="Cystatin_dom"/>
</dbReference>
<comment type="similarity">
    <text evidence="3">Belongs to the cystatin family. Phytocystatin subfamily.</text>
</comment>
<dbReference type="PANTHER" id="PTHR11413:SF116">
    <property type="entry name" value="MULTICYSTATIN"/>
    <property type="match status" value="1"/>
</dbReference>
<protein>
    <recommendedName>
        <fullName evidence="3">Cysteine proteinase inhibitor</fullName>
    </recommendedName>
</protein>
<dbReference type="Pfam" id="PF16845">
    <property type="entry name" value="SQAPI"/>
    <property type="match status" value="1"/>
</dbReference>
<dbReference type="Gene3D" id="3.10.450.10">
    <property type="match status" value="1"/>
</dbReference>
<dbReference type="GO" id="GO:0004869">
    <property type="term" value="F:cysteine-type endopeptidase inhibitor activity"/>
    <property type="evidence" value="ECO:0007669"/>
    <property type="project" value="UniProtKB-KW"/>
</dbReference>
<dbReference type="PANTHER" id="PTHR11413">
    <property type="entry name" value="CYSTATIN FAMILY MEMBER"/>
    <property type="match status" value="1"/>
</dbReference>
<proteinExistence type="inferred from homology"/>
<dbReference type="InterPro" id="IPR018073">
    <property type="entry name" value="Prot_inh_cystat_CS"/>
</dbReference>
<dbReference type="AlphaFoldDB" id="A0A444YE66"/>
<dbReference type="Proteomes" id="UP000289738">
    <property type="component" value="Chromosome B07"/>
</dbReference>
<organism evidence="5 6">
    <name type="scientific">Arachis hypogaea</name>
    <name type="common">Peanut</name>
    <dbReference type="NCBI Taxonomy" id="3818"/>
    <lineage>
        <taxon>Eukaryota</taxon>
        <taxon>Viridiplantae</taxon>
        <taxon>Streptophyta</taxon>
        <taxon>Embryophyta</taxon>
        <taxon>Tracheophyta</taxon>
        <taxon>Spermatophyta</taxon>
        <taxon>Magnoliopsida</taxon>
        <taxon>eudicotyledons</taxon>
        <taxon>Gunneridae</taxon>
        <taxon>Pentapetalae</taxon>
        <taxon>rosids</taxon>
        <taxon>fabids</taxon>
        <taxon>Fabales</taxon>
        <taxon>Fabaceae</taxon>
        <taxon>Papilionoideae</taxon>
        <taxon>50 kb inversion clade</taxon>
        <taxon>dalbergioids sensu lato</taxon>
        <taxon>Dalbergieae</taxon>
        <taxon>Pterocarpus clade</taxon>
        <taxon>Arachis</taxon>
    </lineage>
</organism>
<dbReference type="PROSITE" id="PS00287">
    <property type="entry name" value="CYSTATIN"/>
    <property type="match status" value="1"/>
</dbReference>
<dbReference type="SMART" id="SM00043">
    <property type="entry name" value="CY"/>
    <property type="match status" value="1"/>
</dbReference>
<feature type="domain" description="Cystatin" evidence="4">
    <location>
        <begin position="79"/>
        <end position="175"/>
    </location>
</feature>
<gene>
    <name evidence="5" type="ORF">Ahy_B07g088328</name>
</gene>
<dbReference type="InterPro" id="IPR027214">
    <property type="entry name" value="Cystatin"/>
</dbReference>
<name>A0A444YE66_ARAHY</name>
<evidence type="ECO:0000313" key="5">
    <source>
        <dbReference type="EMBL" id="RYR00223.1"/>
    </source>
</evidence>
<dbReference type="InterPro" id="IPR046350">
    <property type="entry name" value="Cystatin_sf"/>
</dbReference>
<dbReference type="CDD" id="cd00042">
    <property type="entry name" value="CY"/>
    <property type="match status" value="1"/>
</dbReference>
<keyword evidence="2 3" id="KW-0789">Thiol protease inhibitor</keyword>
<comment type="caution">
    <text evidence="5">The sequence shown here is derived from an EMBL/GenBank/DDBJ whole genome shotgun (WGS) entry which is preliminary data.</text>
</comment>
<evidence type="ECO:0000256" key="3">
    <source>
        <dbReference type="RuleBase" id="RU362130"/>
    </source>
</evidence>
<accession>A0A444YE66</accession>
<evidence type="ECO:0000256" key="1">
    <source>
        <dbReference type="ARBA" id="ARBA00022690"/>
    </source>
</evidence>
<sequence length="195" mass="21754">MEGPLNQAKKAEKAVTCCSSYLGALCLEQTDFTPTIASQHKPLTLFSAVTLTSLASPPWILPPSLQTRDLFRCHHWFSFTPSGATTVPCLDRTSFSIVVVFVTNWDLQQRVSDLQQNSSLELVRVISAKKQVVAGSIYEITMEAKDGDEKKQVYEAKVLVKPWLNFKELQEFKLVTDDDNENDNDNAASVSRALI</sequence>